<dbReference type="Proteomes" id="UP000003374">
    <property type="component" value="Unassembled WGS sequence"/>
</dbReference>
<gene>
    <name evidence="1" type="ORF">NB231_08515</name>
</gene>
<name>A4BSL6_9GAMM</name>
<dbReference type="SUPFAM" id="SSF55729">
    <property type="entry name" value="Acyl-CoA N-acyltransferases (Nat)"/>
    <property type="match status" value="1"/>
</dbReference>
<dbReference type="STRING" id="314278.NB231_08515"/>
<dbReference type="InterPro" id="IPR016181">
    <property type="entry name" value="Acyl_CoA_acyltransferase"/>
</dbReference>
<sequence>MQLEGSATNPPSEVYRAFHNYFEIIPADTSALLDEVFALRYQVYCVEHPFENPQEHLDGREWDEYDARAVHTLVRHKRTGDCAAAVRLVLPDRRHPETAFPLEQACTNSLYEEAKPWIADLDRHKVAEISRLAVSKAFRRRLGEAETVSGVSAQAVYSDAQGPDSRRRGFPHITLGLFAAIVRMSVDQDITHWFAVMEPTLLRLLQRFGIHFPPIAPLVEHHGLRRPTLAAATTVVGGILCKRPDIWEIVTDRGRFVPRATAQPVK</sequence>
<dbReference type="NCBIfam" id="TIGR03694">
    <property type="entry name" value="exosort_acyl"/>
    <property type="match status" value="1"/>
</dbReference>
<dbReference type="AlphaFoldDB" id="A4BSL6"/>
<proteinExistence type="predicted"/>
<dbReference type="Gene3D" id="3.40.630.30">
    <property type="match status" value="1"/>
</dbReference>
<reference evidence="1 2" key="1">
    <citation type="submission" date="2006-02" db="EMBL/GenBank/DDBJ databases">
        <authorList>
            <person name="Waterbury J."/>
            <person name="Ferriera S."/>
            <person name="Johnson J."/>
            <person name="Kravitz S."/>
            <person name="Halpern A."/>
            <person name="Remington K."/>
            <person name="Beeson K."/>
            <person name="Tran B."/>
            <person name="Rogers Y.-H."/>
            <person name="Friedman R."/>
            <person name="Venter J.C."/>
        </authorList>
    </citation>
    <scope>NUCLEOTIDE SEQUENCE [LARGE SCALE GENOMIC DNA]</scope>
    <source>
        <strain evidence="1 2">Nb-231</strain>
    </source>
</reference>
<comment type="caution">
    <text evidence="1">The sequence shown here is derived from an EMBL/GenBank/DDBJ whole genome shotgun (WGS) entry which is preliminary data.</text>
</comment>
<dbReference type="Pfam" id="PF13444">
    <property type="entry name" value="Acetyltransf_5"/>
    <property type="match status" value="1"/>
</dbReference>
<protein>
    <recommendedName>
        <fullName evidence="3">PEP-CTERM/exosortase system-associated acyltransferase</fullName>
    </recommendedName>
</protein>
<organism evidence="1 2">
    <name type="scientific">Nitrococcus mobilis Nb-231</name>
    <dbReference type="NCBI Taxonomy" id="314278"/>
    <lineage>
        <taxon>Bacteria</taxon>
        <taxon>Pseudomonadati</taxon>
        <taxon>Pseudomonadota</taxon>
        <taxon>Gammaproteobacteria</taxon>
        <taxon>Chromatiales</taxon>
        <taxon>Ectothiorhodospiraceae</taxon>
        <taxon>Nitrococcus</taxon>
    </lineage>
</organism>
<evidence type="ECO:0000313" key="2">
    <source>
        <dbReference type="Proteomes" id="UP000003374"/>
    </source>
</evidence>
<dbReference type="RefSeq" id="WP_005001480.1">
    <property type="nucleotide sequence ID" value="NZ_CH672427.1"/>
</dbReference>
<dbReference type="eggNOG" id="COG3916">
    <property type="taxonomic scope" value="Bacteria"/>
</dbReference>
<dbReference type="EMBL" id="AAOF01000010">
    <property type="protein sequence ID" value="EAR21286.1"/>
    <property type="molecule type" value="Genomic_DNA"/>
</dbReference>
<evidence type="ECO:0008006" key="3">
    <source>
        <dbReference type="Google" id="ProtNLM"/>
    </source>
</evidence>
<dbReference type="HOGENOM" id="CLU_072758_0_0_6"/>
<keyword evidence="2" id="KW-1185">Reference proteome</keyword>
<evidence type="ECO:0000313" key="1">
    <source>
        <dbReference type="EMBL" id="EAR21286.1"/>
    </source>
</evidence>
<dbReference type="InterPro" id="IPR022484">
    <property type="entry name" value="PEP-CTERM/exosrtase_acylTfrase"/>
</dbReference>
<accession>A4BSL6</accession>